<protein>
    <submittedName>
        <fullName evidence="1">Uncharacterized protein</fullName>
    </submittedName>
</protein>
<dbReference type="SUPFAM" id="SSF53335">
    <property type="entry name" value="S-adenosyl-L-methionine-dependent methyltransferases"/>
    <property type="match status" value="1"/>
</dbReference>
<proteinExistence type="predicted"/>
<dbReference type="Proteomes" id="UP000023268">
    <property type="component" value="Unassembled WGS sequence"/>
</dbReference>
<dbReference type="AlphaFoldDB" id="A0A016XKS5"/>
<dbReference type="eggNOG" id="COG0863">
    <property type="taxonomic scope" value="Bacteria"/>
</dbReference>
<dbReference type="EMBL" id="JEMG01000001">
    <property type="protein sequence ID" value="EYC52152.1"/>
    <property type="molecule type" value="Genomic_DNA"/>
</dbReference>
<evidence type="ECO:0000313" key="1">
    <source>
        <dbReference type="EMBL" id="EYC52152.1"/>
    </source>
</evidence>
<name>A0A016XKS5_9BURK</name>
<accession>A0A016XKS5</accession>
<dbReference type="STRING" id="1458275.AZ34_14535"/>
<sequence length="422" mass="46498">MAPPESWCEVGLNVRPNLHGLLRYPAMMVPKMQGDIIDAVLGVTGQDCRVLDPFVGSGTIMTEAIIRGLDFTGIDINPLAVLVCEAKAAIDAGADVNGAAKTVIHYLRTDIQETIDVEFNNRSKWFSDESAMHLSRVRRGIEQVADRAARKVLWTAFAETVRKSSNSRTSTYKLHIRKDDELVEGSRVASIFEDVLRQTLYRIEEYRKEHLAGRARKPKVRIICSDVRVAKLGKSAKQHDILVTSPPYGDNQTTIPYGQFSYLTLQWIPEIDLPAGWSSDHISNTHALDSSSLGGSKVGAMEKAETMKFTSPTFAAFVKTARNAGNTAAIQKVGCFTYDFLESLSQIRSQSSSSAHWILTTGNRTASGMRVPFDAICRDIVEFLGGKPIATLQRELPSKRMPSRNSVGEMITAEATLVAEFA</sequence>
<reference evidence="1 2" key="1">
    <citation type="submission" date="2014-02" db="EMBL/GenBank/DDBJ databases">
        <title>Draft Genome of Hylemonella gracilis isolated from the Niagara River.</title>
        <authorList>
            <person name="Pawlowski D.R."/>
            <person name="Koudelka G.B."/>
        </authorList>
    </citation>
    <scope>NUCLEOTIDE SEQUENCE [LARGE SCALE GENOMIC DNA]</scope>
    <source>
        <strain evidence="1 2">Niagara R</strain>
    </source>
</reference>
<dbReference type="Gene3D" id="3.40.50.150">
    <property type="entry name" value="Vaccinia Virus protein VP39"/>
    <property type="match status" value="1"/>
</dbReference>
<dbReference type="InterPro" id="IPR029063">
    <property type="entry name" value="SAM-dependent_MTases_sf"/>
</dbReference>
<comment type="caution">
    <text evidence="1">The sequence shown here is derived from an EMBL/GenBank/DDBJ whole genome shotgun (WGS) entry which is preliminary data.</text>
</comment>
<evidence type="ECO:0000313" key="2">
    <source>
        <dbReference type="Proteomes" id="UP000023268"/>
    </source>
</evidence>
<gene>
    <name evidence="1" type="ORF">AZ34_14535</name>
</gene>
<organism evidence="1 2">
    <name type="scientific">Hylemonella gracilis str. Niagara R</name>
    <dbReference type="NCBI Taxonomy" id="1458275"/>
    <lineage>
        <taxon>Bacteria</taxon>
        <taxon>Pseudomonadati</taxon>
        <taxon>Pseudomonadota</taxon>
        <taxon>Betaproteobacteria</taxon>
        <taxon>Burkholderiales</taxon>
        <taxon>Comamonadaceae</taxon>
        <taxon>Hylemonella</taxon>
    </lineage>
</organism>